<dbReference type="Gene3D" id="3.30.420.10">
    <property type="entry name" value="Ribonuclease H-like superfamily/Ribonuclease H"/>
    <property type="match status" value="1"/>
</dbReference>
<organism evidence="1 2">
    <name type="scientific">Molorchus minor</name>
    <dbReference type="NCBI Taxonomy" id="1323400"/>
    <lineage>
        <taxon>Eukaryota</taxon>
        <taxon>Metazoa</taxon>
        <taxon>Ecdysozoa</taxon>
        <taxon>Arthropoda</taxon>
        <taxon>Hexapoda</taxon>
        <taxon>Insecta</taxon>
        <taxon>Pterygota</taxon>
        <taxon>Neoptera</taxon>
        <taxon>Endopterygota</taxon>
        <taxon>Coleoptera</taxon>
        <taxon>Polyphaga</taxon>
        <taxon>Cucujiformia</taxon>
        <taxon>Chrysomeloidea</taxon>
        <taxon>Cerambycidae</taxon>
        <taxon>Lamiinae</taxon>
        <taxon>Monochamini</taxon>
        <taxon>Molorchus</taxon>
    </lineage>
</organism>
<comment type="caution">
    <text evidence="1">The sequence shown here is derived from an EMBL/GenBank/DDBJ whole genome shotgun (WGS) entry which is preliminary data.</text>
</comment>
<dbReference type="InterPro" id="IPR036397">
    <property type="entry name" value="RNaseH_sf"/>
</dbReference>
<protein>
    <recommendedName>
        <fullName evidence="3">Integrase catalytic domain-containing protein</fullName>
    </recommendedName>
</protein>
<dbReference type="Proteomes" id="UP001162164">
    <property type="component" value="Unassembled WGS sequence"/>
</dbReference>
<dbReference type="PANTHER" id="PTHR37984">
    <property type="entry name" value="PROTEIN CBG26694"/>
    <property type="match status" value="1"/>
</dbReference>
<evidence type="ECO:0000313" key="1">
    <source>
        <dbReference type="EMBL" id="KAJ8970111.1"/>
    </source>
</evidence>
<dbReference type="InterPro" id="IPR050951">
    <property type="entry name" value="Retrovirus_Pol_polyprotein"/>
</dbReference>
<keyword evidence="2" id="KW-1185">Reference proteome</keyword>
<gene>
    <name evidence="1" type="ORF">NQ317_019657</name>
</gene>
<dbReference type="EMBL" id="JAPWTJ010001674">
    <property type="protein sequence ID" value="KAJ8970111.1"/>
    <property type="molecule type" value="Genomic_DNA"/>
</dbReference>
<evidence type="ECO:0000313" key="2">
    <source>
        <dbReference type="Proteomes" id="UP001162164"/>
    </source>
</evidence>
<evidence type="ECO:0008006" key="3">
    <source>
        <dbReference type="Google" id="ProtNLM"/>
    </source>
</evidence>
<accession>A0ABQ9J147</accession>
<sequence length="239" mass="27232">MRTSVPQCMKNCFSCQKYKATNLQPADLLQNPVLQQRFEIVAKDPFRPFHLTEPGTLTHVLLQHQPQIYPVYHPSANPVEFKNRDLKTQLAIYLRTFQNQWPSKLPTIRFAMNSTCCQGTGFTHAYLTAKIRSPADNAHDLRQSFATIISFPRHEEDRRKKRADTRRRSAELYAPGDKVLVSTYTLSQAKYGRSNKRAPKRDGPYVVLSSKGPCSYKIADSAAPSTVLEIYQKSTKPLS</sequence>
<reference evidence="1" key="1">
    <citation type="journal article" date="2023" name="Insect Mol. Biol.">
        <title>Genome sequencing provides insights into the evolution of gene families encoding plant cell wall-degrading enzymes in longhorned beetles.</title>
        <authorList>
            <person name="Shin N.R."/>
            <person name="Okamura Y."/>
            <person name="Kirsch R."/>
            <person name="Pauchet Y."/>
        </authorList>
    </citation>
    <scope>NUCLEOTIDE SEQUENCE</scope>
    <source>
        <strain evidence="1">MMC_N1</strain>
    </source>
</reference>
<proteinExistence type="predicted"/>
<name>A0ABQ9J147_9CUCU</name>
<dbReference type="PANTHER" id="PTHR37984:SF15">
    <property type="entry name" value="INTEGRASE CATALYTIC DOMAIN-CONTAINING PROTEIN"/>
    <property type="match status" value="1"/>
</dbReference>